<evidence type="ECO:0000313" key="2">
    <source>
        <dbReference type="Proteomes" id="UP000016932"/>
    </source>
</evidence>
<protein>
    <submittedName>
        <fullName evidence="1">Uncharacterized protein</fullName>
    </submittedName>
</protein>
<dbReference type="AlphaFoldDB" id="M3AHU9"/>
<accession>M3AHU9</accession>
<dbReference type="KEGG" id="pfj:MYCFIDRAFT_201007"/>
<name>M3AHU9_PSEFD</name>
<reference evidence="1 2" key="1">
    <citation type="journal article" date="2012" name="PLoS Pathog.">
        <title>Diverse lifestyles and strategies of plant pathogenesis encoded in the genomes of eighteen Dothideomycetes fungi.</title>
        <authorList>
            <person name="Ohm R.A."/>
            <person name="Feau N."/>
            <person name="Henrissat B."/>
            <person name="Schoch C.L."/>
            <person name="Horwitz B.A."/>
            <person name="Barry K.W."/>
            <person name="Condon B.J."/>
            <person name="Copeland A.C."/>
            <person name="Dhillon B."/>
            <person name="Glaser F."/>
            <person name="Hesse C.N."/>
            <person name="Kosti I."/>
            <person name="LaButti K."/>
            <person name="Lindquist E.A."/>
            <person name="Lucas S."/>
            <person name="Salamov A.A."/>
            <person name="Bradshaw R.E."/>
            <person name="Ciuffetti L."/>
            <person name="Hamelin R.C."/>
            <person name="Kema G.H.J."/>
            <person name="Lawrence C."/>
            <person name="Scott J.A."/>
            <person name="Spatafora J.W."/>
            <person name="Turgeon B.G."/>
            <person name="de Wit P.J.G.M."/>
            <person name="Zhong S."/>
            <person name="Goodwin S.B."/>
            <person name="Grigoriev I.V."/>
        </authorList>
    </citation>
    <scope>NUCLEOTIDE SEQUENCE [LARGE SCALE GENOMIC DNA]</scope>
    <source>
        <strain evidence="1 2">CIRAD86</strain>
    </source>
</reference>
<dbReference type="GeneID" id="19335915"/>
<keyword evidence="2" id="KW-1185">Reference proteome</keyword>
<dbReference type="VEuPathDB" id="FungiDB:MYCFIDRAFT_201007"/>
<dbReference type="Proteomes" id="UP000016932">
    <property type="component" value="Unassembled WGS sequence"/>
</dbReference>
<proteinExistence type="predicted"/>
<sequence length="222" mass="24359">MALPPPAPALAPRQSLTDMALQVQRSKTYALQLRNLLTEVHKEMARIPLPVETATSSENPSSPNTIIHQGAVQRTNLSNLITKVHYKPSPSALGISLGFIVSHALTAHWTRVFETADLVESHIRTACTCPNPEDHRRRADELVYEMQTAGEKAVVKICRDLIARPMEGDVDGANDVKTICELIGGVWKVTEIQMRAFERVVEPRFCGGRGDDAGKGSGLRES</sequence>
<organism evidence="1 2">
    <name type="scientific">Pseudocercospora fijiensis (strain CIRAD86)</name>
    <name type="common">Black leaf streak disease fungus</name>
    <name type="synonym">Mycosphaerella fijiensis</name>
    <dbReference type="NCBI Taxonomy" id="383855"/>
    <lineage>
        <taxon>Eukaryota</taxon>
        <taxon>Fungi</taxon>
        <taxon>Dikarya</taxon>
        <taxon>Ascomycota</taxon>
        <taxon>Pezizomycotina</taxon>
        <taxon>Dothideomycetes</taxon>
        <taxon>Dothideomycetidae</taxon>
        <taxon>Mycosphaerellales</taxon>
        <taxon>Mycosphaerellaceae</taxon>
        <taxon>Pseudocercospora</taxon>
    </lineage>
</organism>
<gene>
    <name evidence="1" type="ORF">MYCFIDRAFT_201007</name>
</gene>
<dbReference type="RefSeq" id="XP_007932681.1">
    <property type="nucleotide sequence ID" value="XM_007934490.1"/>
</dbReference>
<dbReference type="HOGENOM" id="CLU_1245850_0_0_1"/>
<evidence type="ECO:0000313" key="1">
    <source>
        <dbReference type="EMBL" id="EME76768.1"/>
    </source>
</evidence>
<dbReference type="EMBL" id="KB446576">
    <property type="protein sequence ID" value="EME76768.1"/>
    <property type="molecule type" value="Genomic_DNA"/>
</dbReference>